<keyword evidence="1" id="KW-0812">Transmembrane</keyword>
<gene>
    <name evidence="2" type="ORF">XU08_C0002G0007</name>
</gene>
<dbReference type="Proteomes" id="UP000051297">
    <property type="component" value="Unassembled WGS sequence"/>
</dbReference>
<name>A0A0T5ZXD4_UNCKA</name>
<dbReference type="EMBL" id="LDXK01000002">
    <property type="protein sequence ID" value="KRT67469.1"/>
    <property type="molecule type" value="Genomic_DNA"/>
</dbReference>
<accession>A0A0T5ZXD4</accession>
<protein>
    <submittedName>
        <fullName evidence="2">Uncharacterized protein</fullName>
    </submittedName>
</protein>
<evidence type="ECO:0000256" key="1">
    <source>
        <dbReference type="SAM" id="Phobius"/>
    </source>
</evidence>
<evidence type="ECO:0000313" key="2">
    <source>
        <dbReference type="EMBL" id="KRT67469.1"/>
    </source>
</evidence>
<evidence type="ECO:0000313" key="3">
    <source>
        <dbReference type="Proteomes" id="UP000051297"/>
    </source>
</evidence>
<keyword evidence="1" id="KW-1133">Transmembrane helix</keyword>
<organism evidence="2 3">
    <name type="scientific">candidate division WWE3 bacterium CSP1-7</name>
    <dbReference type="NCBI Taxonomy" id="1576480"/>
    <lineage>
        <taxon>Bacteria</taxon>
        <taxon>Katanobacteria</taxon>
    </lineage>
</organism>
<reference evidence="2 3" key="1">
    <citation type="submission" date="2015-05" db="EMBL/GenBank/DDBJ databases">
        <title>Critical biogeochemical functions in the subsurface are associated with bacteria from new phyla and little studied lineages.</title>
        <authorList>
            <person name="Hug L.A."/>
            <person name="Thomas B.C."/>
            <person name="Sharon I."/>
            <person name="Brown C.T."/>
            <person name="Sharma R."/>
            <person name="Hettich R.L."/>
            <person name="Wilkins M.J."/>
            <person name="Williams K.H."/>
            <person name="Singh A."/>
            <person name="Banfield J.F."/>
        </authorList>
    </citation>
    <scope>NUCLEOTIDE SEQUENCE [LARGE SCALE GENOMIC DNA]</scope>
    <source>
        <strain evidence="2">CSP1-7</strain>
    </source>
</reference>
<sequence length="170" mass="18853">MRKTSGLTVLELVFSVGLVFILAAVAFWAVNPLERFKQNRDRERMADFEAIRAAIDSQISAGQILGTTFGIPSNTTGVGVSFKTDGSGWVPMILPGLSELPRDPRNGEQFPDVLKSAVLGEYQYVSDGKYFILRTHLEAEIYRDRYAQDGNDNTWYEIGNAAGMSTYFGL</sequence>
<comment type="caution">
    <text evidence="2">The sequence shown here is derived from an EMBL/GenBank/DDBJ whole genome shotgun (WGS) entry which is preliminary data.</text>
</comment>
<dbReference type="AlphaFoldDB" id="A0A0T5ZXD4"/>
<dbReference type="STRING" id="1576480.XU08_C0002G0007"/>
<feature type="transmembrane region" description="Helical" evidence="1">
    <location>
        <begin position="12"/>
        <end position="30"/>
    </location>
</feature>
<keyword evidence="1" id="KW-0472">Membrane</keyword>
<proteinExistence type="predicted"/>